<dbReference type="InterPro" id="IPR020612">
    <property type="entry name" value="Methylthiotransferase_CS"/>
</dbReference>
<reference evidence="10" key="1">
    <citation type="submission" date="2017-09" db="EMBL/GenBank/DDBJ databases">
        <title>Depth-based differentiation of microbial function through sediment-hosted aquifers and enrichment of novel symbionts in the deep terrestrial subsurface.</title>
        <authorList>
            <person name="Probst A.J."/>
            <person name="Ladd B."/>
            <person name="Jarett J.K."/>
            <person name="Geller-Mcgrath D.E."/>
            <person name="Sieber C.M.K."/>
            <person name="Emerson J.B."/>
            <person name="Anantharaman K."/>
            <person name="Thomas B.C."/>
            <person name="Malmstrom R."/>
            <person name="Stieglmeier M."/>
            <person name="Klingl A."/>
            <person name="Woyke T."/>
            <person name="Ryan C.M."/>
            <person name="Banfield J.F."/>
        </authorList>
    </citation>
    <scope>NUCLEOTIDE SEQUENCE [LARGE SCALE GENOMIC DNA]</scope>
</reference>
<dbReference type="EMBL" id="PFGB01000067">
    <property type="protein sequence ID" value="PIW34818.1"/>
    <property type="molecule type" value="Genomic_DNA"/>
</dbReference>
<dbReference type="SUPFAM" id="SSF102114">
    <property type="entry name" value="Radical SAM enzymes"/>
    <property type="match status" value="1"/>
</dbReference>
<dbReference type="GO" id="GO:0005829">
    <property type="term" value="C:cytosol"/>
    <property type="evidence" value="ECO:0007669"/>
    <property type="project" value="TreeGrafter"/>
</dbReference>
<evidence type="ECO:0000256" key="1">
    <source>
        <dbReference type="ARBA" id="ARBA00001966"/>
    </source>
</evidence>
<sequence length="271" mass="31112">MNYYIITYGCQMNKADSERIATILESKRYKEASNINEANLIVVNMCSVRQSAVDRVYGKIKNFAKLKAQNPKLKTILTGCILKKDRPKFAKGFDQILRFKDLLKYQPKYQDKSVAFIPISNGCNNACSYCVVPFVRGPLICRNHKEIIKETKNTIKQGFKEIWLLGQNVNSYGVPRETDAKFTPTPRFGVGASTKQTRNINFAKLLKMVNDIPGDFKFFFTSPHPKNFSEELIDILAKCEKFGKYLNLPVQSGDDKILKRMNRNYTAKEYK</sequence>
<feature type="domain" description="Radical SAM core" evidence="8">
    <location>
        <begin position="109"/>
        <end position="271"/>
    </location>
</feature>
<evidence type="ECO:0000259" key="7">
    <source>
        <dbReference type="PROSITE" id="PS51449"/>
    </source>
</evidence>
<gene>
    <name evidence="9" type="ORF">COW25_02140</name>
</gene>
<dbReference type="InterPro" id="IPR023404">
    <property type="entry name" value="rSAM_horseshoe"/>
</dbReference>
<evidence type="ECO:0000256" key="3">
    <source>
        <dbReference type="ARBA" id="ARBA00022691"/>
    </source>
</evidence>
<evidence type="ECO:0000259" key="8">
    <source>
        <dbReference type="PROSITE" id="PS51918"/>
    </source>
</evidence>
<comment type="caution">
    <text evidence="9">The sequence shown here is derived from an EMBL/GenBank/DDBJ whole genome shotgun (WGS) entry which is preliminary data.</text>
</comment>
<evidence type="ECO:0000313" key="9">
    <source>
        <dbReference type="EMBL" id="PIW34818.1"/>
    </source>
</evidence>
<dbReference type="InterPro" id="IPR058240">
    <property type="entry name" value="rSAM_sf"/>
</dbReference>
<dbReference type="PROSITE" id="PS51918">
    <property type="entry name" value="RADICAL_SAM"/>
    <property type="match status" value="1"/>
</dbReference>
<dbReference type="Gene3D" id="3.80.30.20">
    <property type="entry name" value="tm_1862 like domain"/>
    <property type="match status" value="1"/>
</dbReference>
<comment type="cofactor">
    <cofactor evidence="1">
        <name>[4Fe-4S] cluster</name>
        <dbReference type="ChEBI" id="CHEBI:49883"/>
    </cofactor>
</comment>
<dbReference type="GO" id="GO:0051539">
    <property type="term" value="F:4 iron, 4 sulfur cluster binding"/>
    <property type="evidence" value="ECO:0007669"/>
    <property type="project" value="UniProtKB-KW"/>
</dbReference>
<dbReference type="GO" id="GO:0035597">
    <property type="term" value="F:tRNA-2-methylthio-N(6)-dimethylallyladenosine(37) synthase activity"/>
    <property type="evidence" value="ECO:0007669"/>
    <property type="project" value="TreeGrafter"/>
</dbReference>
<evidence type="ECO:0000256" key="6">
    <source>
        <dbReference type="ARBA" id="ARBA00023014"/>
    </source>
</evidence>
<keyword evidence="2" id="KW-0004">4Fe-4S</keyword>
<protein>
    <submittedName>
        <fullName evidence="9">Uncharacterized protein</fullName>
    </submittedName>
</protein>
<dbReference type="Pfam" id="PF00919">
    <property type="entry name" value="UPF0004"/>
    <property type="match status" value="1"/>
</dbReference>
<dbReference type="GO" id="GO:0046872">
    <property type="term" value="F:metal ion binding"/>
    <property type="evidence" value="ECO:0007669"/>
    <property type="project" value="UniProtKB-KW"/>
</dbReference>
<name>A0A2M7H148_9BACT</name>
<dbReference type="FunFam" id="3.40.50.12160:FF:000003">
    <property type="entry name" value="CDK5 regulatory subunit-associated protein 1"/>
    <property type="match status" value="1"/>
</dbReference>
<dbReference type="SFLD" id="SFLDG01082">
    <property type="entry name" value="B12-binding_domain_containing"/>
    <property type="match status" value="1"/>
</dbReference>
<dbReference type="InterPro" id="IPR013848">
    <property type="entry name" value="Methylthiotransferase_N"/>
</dbReference>
<organism evidence="9 10">
    <name type="scientific">Candidatus Nealsonbacteria bacterium CG15_BIG_FIL_POST_REV_8_21_14_020_37_12</name>
    <dbReference type="NCBI Taxonomy" id="1974716"/>
    <lineage>
        <taxon>Bacteria</taxon>
        <taxon>Candidatus Nealsoniibacteriota</taxon>
    </lineage>
</organism>
<evidence type="ECO:0000256" key="4">
    <source>
        <dbReference type="ARBA" id="ARBA00022723"/>
    </source>
</evidence>
<dbReference type="Proteomes" id="UP000230215">
    <property type="component" value="Unassembled WGS sequence"/>
</dbReference>
<dbReference type="AlphaFoldDB" id="A0A2M7H148"/>
<dbReference type="PROSITE" id="PS51449">
    <property type="entry name" value="MTTASE_N"/>
    <property type="match status" value="1"/>
</dbReference>
<evidence type="ECO:0000313" key="10">
    <source>
        <dbReference type="Proteomes" id="UP000230215"/>
    </source>
</evidence>
<keyword evidence="6" id="KW-0411">Iron-sulfur</keyword>
<dbReference type="InterPro" id="IPR038135">
    <property type="entry name" value="Methylthiotransferase_N_sf"/>
</dbReference>
<dbReference type="SFLD" id="SFLDS00029">
    <property type="entry name" value="Radical_SAM"/>
    <property type="match status" value="1"/>
</dbReference>
<keyword evidence="5" id="KW-0408">Iron</keyword>
<keyword evidence="3" id="KW-0949">S-adenosyl-L-methionine</keyword>
<feature type="domain" description="MTTase N-terminal" evidence="7">
    <location>
        <begin position="1"/>
        <end position="108"/>
    </location>
</feature>
<evidence type="ECO:0000256" key="5">
    <source>
        <dbReference type="ARBA" id="ARBA00023004"/>
    </source>
</evidence>
<keyword evidence="4" id="KW-0479">Metal-binding</keyword>
<proteinExistence type="predicted"/>
<dbReference type="Pfam" id="PF04055">
    <property type="entry name" value="Radical_SAM"/>
    <property type="match status" value="1"/>
</dbReference>
<dbReference type="InterPro" id="IPR007197">
    <property type="entry name" value="rSAM"/>
</dbReference>
<dbReference type="PANTHER" id="PTHR43020:SF2">
    <property type="entry name" value="MITOCHONDRIAL TRNA METHYLTHIOTRANSFERASE CDK5RAP1"/>
    <property type="match status" value="1"/>
</dbReference>
<accession>A0A2M7H148</accession>
<dbReference type="Gene3D" id="3.40.50.12160">
    <property type="entry name" value="Methylthiotransferase, N-terminal domain"/>
    <property type="match status" value="1"/>
</dbReference>
<dbReference type="PROSITE" id="PS01278">
    <property type="entry name" value="MTTASE_RADICAL"/>
    <property type="match status" value="1"/>
</dbReference>
<dbReference type="PANTHER" id="PTHR43020">
    <property type="entry name" value="CDK5 REGULATORY SUBUNIT-ASSOCIATED PROTEIN 1"/>
    <property type="match status" value="1"/>
</dbReference>
<evidence type="ECO:0000256" key="2">
    <source>
        <dbReference type="ARBA" id="ARBA00022485"/>
    </source>
</evidence>
<feature type="non-terminal residue" evidence="9">
    <location>
        <position position="271"/>
    </location>
</feature>